<dbReference type="EMBL" id="JAMYWD010000001">
    <property type="protein sequence ID" value="KAJ4982088.1"/>
    <property type="molecule type" value="Genomic_DNA"/>
</dbReference>
<comment type="caution">
    <text evidence="1">The sequence shown here is derived from an EMBL/GenBank/DDBJ whole genome shotgun (WGS) entry which is preliminary data.</text>
</comment>
<organism evidence="1 2">
    <name type="scientific">Protea cynaroides</name>
    <dbReference type="NCBI Taxonomy" id="273540"/>
    <lineage>
        <taxon>Eukaryota</taxon>
        <taxon>Viridiplantae</taxon>
        <taxon>Streptophyta</taxon>
        <taxon>Embryophyta</taxon>
        <taxon>Tracheophyta</taxon>
        <taxon>Spermatophyta</taxon>
        <taxon>Magnoliopsida</taxon>
        <taxon>Proteales</taxon>
        <taxon>Proteaceae</taxon>
        <taxon>Protea</taxon>
    </lineage>
</organism>
<reference evidence="1" key="1">
    <citation type="journal article" date="2023" name="Plant J.">
        <title>The genome of the king protea, Protea cynaroides.</title>
        <authorList>
            <person name="Chang J."/>
            <person name="Duong T.A."/>
            <person name="Schoeman C."/>
            <person name="Ma X."/>
            <person name="Roodt D."/>
            <person name="Barker N."/>
            <person name="Li Z."/>
            <person name="Van de Peer Y."/>
            <person name="Mizrachi E."/>
        </authorList>
    </citation>
    <scope>NUCLEOTIDE SEQUENCE</scope>
    <source>
        <tissue evidence="1">Young leaves</tissue>
    </source>
</reference>
<sequence>MLGKDEGNPRADNDLQRDCSNEGFQIAIGSYGPPSVPSVGSLRDAAGILRAFRVLLASLTGAPGGGSRPNETVVQGVAVIRDGRDKGLLLRFAGSILRELNFLQLDRDVHV</sequence>
<dbReference type="Proteomes" id="UP001141806">
    <property type="component" value="Unassembled WGS sequence"/>
</dbReference>
<dbReference type="AlphaFoldDB" id="A0A9Q0L3X9"/>
<protein>
    <submittedName>
        <fullName evidence="1">Uncharacterized protein</fullName>
    </submittedName>
</protein>
<name>A0A9Q0L3X9_9MAGN</name>
<gene>
    <name evidence="1" type="ORF">NE237_032925</name>
</gene>
<keyword evidence="2" id="KW-1185">Reference proteome</keyword>
<evidence type="ECO:0000313" key="1">
    <source>
        <dbReference type="EMBL" id="KAJ4982088.1"/>
    </source>
</evidence>
<proteinExistence type="predicted"/>
<accession>A0A9Q0L3X9</accession>
<evidence type="ECO:0000313" key="2">
    <source>
        <dbReference type="Proteomes" id="UP001141806"/>
    </source>
</evidence>